<evidence type="ECO:0000256" key="4">
    <source>
        <dbReference type="ARBA" id="ARBA00023128"/>
    </source>
</evidence>
<dbReference type="Gene3D" id="3.40.30.10">
    <property type="entry name" value="Glutaredoxin"/>
    <property type="match status" value="1"/>
</dbReference>
<comment type="caution">
    <text evidence="9">The sequence shown here is derived from an EMBL/GenBank/DDBJ whole genome shotgun (WGS) entry which is preliminary data.</text>
</comment>
<dbReference type="GO" id="GO:0003735">
    <property type="term" value="F:structural constituent of ribosome"/>
    <property type="evidence" value="ECO:0007669"/>
    <property type="project" value="InterPro"/>
</dbReference>
<evidence type="ECO:0000259" key="8">
    <source>
        <dbReference type="SMART" id="SM00916"/>
    </source>
</evidence>
<dbReference type="InterPro" id="IPR007741">
    <property type="entry name" value="Ribosomal_mL43/mS25/NADH_DH"/>
</dbReference>
<name>A0A135UG95_9PEZI</name>
<sequence length="200" mass="22608">MGNFVVQQPGFGQSPRFSRSHPGRRASMEDYEWDSVRQAGHHDDQGIEDGVYRPCKFLRRRLYSECTVVLLLTPRQNGLGSFILQCKKLDFHYCDWAGSSKGMNGFIKSQLPKFAAANPQVEFTISPRPSKHPIIVGHYINGREKAICVRNMEPIEILKKAELLRDANGEKLKRVNKPVNSINPSVRGVWSPYHGNGMAV</sequence>
<feature type="domain" description="Ribosomal protein/NADH dehydrogenase" evidence="8">
    <location>
        <begin position="95"/>
        <end position="168"/>
    </location>
</feature>
<dbReference type="FunFam" id="3.40.30.10:FF:000173">
    <property type="entry name" value="Mitochondrial 54S ribosomal protein"/>
    <property type="match status" value="1"/>
</dbReference>
<keyword evidence="4" id="KW-0496">Mitochondrion</keyword>
<dbReference type="STRING" id="1209931.A0A135UG95"/>
<organism evidence="9 10">
    <name type="scientific">Colletotrichum salicis</name>
    <dbReference type="NCBI Taxonomy" id="1209931"/>
    <lineage>
        <taxon>Eukaryota</taxon>
        <taxon>Fungi</taxon>
        <taxon>Dikarya</taxon>
        <taxon>Ascomycota</taxon>
        <taxon>Pezizomycotina</taxon>
        <taxon>Sordariomycetes</taxon>
        <taxon>Hypocreomycetidae</taxon>
        <taxon>Glomerellales</taxon>
        <taxon>Glomerellaceae</taxon>
        <taxon>Colletotrichum</taxon>
        <taxon>Colletotrichum acutatum species complex</taxon>
    </lineage>
</organism>
<evidence type="ECO:0000313" key="10">
    <source>
        <dbReference type="Proteomes" id="UP000070121"/>
    </source>
</evidence>
<dbReference type="Proteomes" id="UP000070121">
    <property type="component" value="Unassembled WGS sequence"/>
</dbReference>
<reference evidence="9 10" key="1">
    <citation type="submission" date="2014-02" db="EMBL/GenBank/DDBJ databases">
        <title>The genome sequence of Colletotrichum salicis CBS 607.94.</title>
        <authorList>
            <person name="Baroncelli R."/>
            <person name="Thon M.R."/>
        </authorList>
    </citation>
    <scope>NUCLEOTIDE SEQUENCE [LARGE SCALE GENOMIC DNA]</scope>
    <source>
        <strain evidence="9 10">CBS 607.94</strain>
    </source>
</reference>
<gene>
    <name evidence="9" type="ORF">CSAL01_03508</name>
</gene>
<keyword evidence="10" id="KW-1185">Reference proteome</keyword>
<evidence type="ECO:0000313" key="9">
    <source>
        <dbReference type="EMBL" id="KXH59423.1"/>
    </source>
</evidence>
<proteinExistence type="inferred from homology"/>
<evidence type="ECO:0000256" key="2">
    <source>
        <dbReference type="ARBA" id="ARBA00006073"/>
    </source>
</evidence>
<dbReference type="OrthoDB" id="88at2759"/>
<keyword evidence="5" id="KW-0687">Ribonucleoprotein</keyword>
<dbReference type="Pfam" id="PF05047">
    <property type="entry name" value="L51_S25_CI-B8"/>
    <property type="match status" value="1"/>
</dbReference>
<evidence type="ECO:0000256" key="5">
    <source>
        <dbReference type="ARBA" id="ARBA00023274"/>
    </source>
</evidence>
<dbReference type="GO" id="GO:0005762">
    <property type="term" value="C:mitochondrial large ribosomal subunit"/>
    <property type="evidence" value="ECO:0007669"/>
    <property type="project" value="TreeGrafter"/>
</dbReference>
<evidence type="ECO:0000256" key="1">
    <source>
        <dbReference type="ARBA" id="ARBA00004173"/>
    </source>
</evidence>
<keyword evidence="3" id="KW-0689">Ribosomal protein</keyword>
<dbReference type="SUPFAM" id="SSF52833">
    <property type="entry name" value="Thioredoxin-like"/>
    <property type="match status" value="1"/>
</dbReference>
<dbReference type="GO" id="GO:0032543">
    <property type="term" value="P:mitochondrial translation"/>
    <property type="evidence" value="ECO:0007669"/>
    <property type="project" value="InterPro"/>
</dbReference>
<dbReference type="PANTHER" id="PTHR21396:SF2">
    <property type="entry name" value="LARGE RIBOSOMAL SUBUNIT PROTEIN ML43"/>
    <property type="match status" value="1"/>
</dbReference>
<dbReference type="EMBL" id="JFFI01001505">
    <property type="protein sequence ID" value="KXH59423.1"/>
    <property type="molecule type" value="Genomic_DNA"/>
</dbReference>
<dbReference type="AlphaFoldDB" id="A0A135UG95"/>
<dbReference type="SMART" id="SM00916">
    <property type="entry name" value="L51_S25_CI-B8"/>
    <property type="match status" value="1"/>
</dbReference>
<comment type="subcellular location">
    <subcellularLocation>
        <location evidence="1">Mitochondrion</location>
    </subcellularLocation>
</comment>
<dbReference type="InterPro" id="IPR039927">
    <property type="entry name" value="Ribosomal_mL43"/>
</dbReference>
<accession>A0A135UG95</accession>
<evidence type="ECO:0000256" key="6">
    <source>
        <dbReference type="ARBA" id="ARBA00035188"/>
    </source>
</evidence>
<comment type="similarity">
    <text evidence="2">Belongs to the mitochondrion-specific ribosomal protein mL43 family.</text>
</comment>
<feature type="region of interest" description="Disordered" evidence="7">
    <location>
        <begin position="1"/>
        <end position="25"/>
    </location>
</feature>
<protein>
    <recommendedName>
        <fullName evidence="6">Large ribosomal subunit protein mL43</fullName>
    </recommendedName>
</protein>
<evidence type="ECO:0000256" key="7">
    <source>
        <dbReference type="SAM" id="MobiDB-lite"/>
    </source>
</evidence>
<dbReference type="PANTHER" id="PTHR21396">
    <property type="entry name" value="39S RIBOSOMAL PROTEIN L43"/>
    <property type="match status" value="1"/>
</dbReference>
<dbReference type="InterPro" id="IPR036249">
    <property type="entry name" value="Thioredoxin-like_sf"/>
</dbReference>
<evidence type="ECO:0000256" key="3">
    <source>
        <dbReference type="ARBA" id="ARBA00022980"/>
    </source>
</evidence>